<reference evidence="3 4" key="1">
    <citation type="journal article" date="2019" name="Mar. Drugs">
        <title>Comparative Genomics and CAZyme Genome Repertoires of Marine Zobellia amurskyensis KMM 3526(T) and Zobellia laminariae KMM 3676(T).</title>
        <authorList>
            <person name="Chernysheva N."/>
            <person name="Bystritskaya E."/>
            <person name="Stenkova A."/>
            <person name="Golovkin I."/>
            <person name="Nedashkovskaya O."/>
            <person name="Isaeva M."/>
        </authorList>
    </citation>
    <scope>NUCLEOTIDE SEQUENCE [LARGE SCALE GENOMIC DNA]</scope>
    <source>
        <strain evidence="3 4">KMM 3526</strain>
    </source>
</reference>
<dbReference type="RefSeq" id="WP_155600325.1">
    <property type="nucleotide sequence ID" value="NZ_RCNR01000027.1"/>
</dbReference>
<dbReference type="EMBL" id="RCNR01000027">
    <property type="protein sequence ID" value="MUH36910.1"/>
    <property type="molecule type" value="Genomic_DNA"/>
</dbReference>
<sequence>MLVSKNILILCSASFSLSNFRGDLIRHLLNKGFKVYCGGPDFDENTLKLVRELGGIPISFNLQRTGLNPLSDYNTIKELKTIMETYKIDILFPYTIKPVIYGSFAAKKLGIPVISLITGLGFTFSRVTTKAKILQSITEFLYRKALKSNKAVIFQNSDDLELFKNHKIVAQNQSLHVVNGSGINLEKFAFKARKHTSKSIVKFVLVARLMKEKGVELLMNGAQVLKSQYPNSEFHIIGEPPENSSSAVSKKELEELDRNGTIVYHGKSNNVAKSISELDIFVLPTYYREGVPRSILEALSSGMPIITTMQPGCKETVIDRKNGFLIPPKEEKPLVEAMKYFLDNPEQIEIMGKESRKLAENKFDVNLINTHILNVIQEQL</sequence>
<evidence type="ECO:0000313" key="3">
    <source>
        <dbReference type="EMBL" id="MUH36910.1"/>
    </source>
</evidence>
<dbReference type="AlphaFoldDB" id="A0A7X2ZV02"/>
<dbReference type="CDD" id="cd03808">
    <property type="entry name" value="GT4_CapM-like"/>
    <property type="match status" value="1"/>
</dbReference>
<dbReference type="OrthoDB" id="9790710at2"/>
<dbReference type="InterPro" id="IPR001296">
    <property type="entry name" value="Glyco_trans_1"/>
</dbReference>
<gene>
    <name evidence="3" type="ORF">D9O36_13735</name>
</gene>
<protein>
    <submittedName>
        <fullName evidence="3">Glycosyltransferase family 1 protein</fullName>
    </submittedName>
</protein>
<dbReference type="PANTHER" id="PTHR45947">
    <property type="entry name" value="SULFOQUINOVOSYL TRANSFERASE SQD2"/>
    <property type="match status" value="1"/>
</dbReference>
<dbReference type="Pfam" id="PF13477">
    <property type="entry name" value="Glyco_trans_4_2"/>
    <property type="match status" value="1"/>
</dbReference>
<evidence type="ECO:0000259" key="1">
    <source>
        <dbReference type="Pfam" id="PF00534"/>
    </source>
</evidence>
<dbReference type="Gene3D" id="3.40.50.2000">
    <property type="entry name" value="Glycogen Phosphorylase B"/>
    <property type="match status" value="2"/>
</dbReference>
<evidence type="ECO:0000259" key="2">
    <source>
        <dbReference type="Pfam" id="PF13477"/>
    </source>
</evidence>
<feature type="domain" description="Glycosyl transferase family 1" evidence="1">
    <location>
        <begin position="202"/>
        <end position="357"/>
    </location>
</feature>
<accession>A0A7X2ZV02</accession>
<name>A0A7X2ZV02_9FLAO</name>
<evidence type="ECO:0000313" key="4">
    <source>
        <dbReference type="Proteomes" id="UP000540519"/>
    </source>
</evidence>
<dbReference type="Pfam" id="PF00534">
    <property type="entry name" value="Glycos_transf_1"/>
    <property type="match status" value="1"/>
</dbReference>
<organism evidence="3 4">
    <name type="scientific">Zobellia amurskyensis</name>
    <dbReference type="NCBI Taxonomy" id="248905"/>
    <lineage>
        <taxon>Bacteria</taxon>
        <taxon>Pseudomonadati</taxon>
        <taxon>Bacteroidota</taxon>
        <taxon>Flavobacteriia</taxon>
        <taxon>Flavobacteriales</taxon>
        <taxon>Flavobacteriaceae</taxon>
        <taxon>Zobellia</taxon>
    </lineage>
</organism>
<keyword evidence="4" id="KW-1185">Reference proteome</keyword>
<proteinExistence type="predicted"/>
<comment type="caution">
    <text evidence="3">The sequence shown here is derived from an EMBL/GenBank/DDBJ whole genome shotgun (WGS) entry which is preliminary data.</text>
</comment>
<dbReference type="Proteomes" id="UP000540519">
    <property type="component" value="Unassembled WGS sequence"/>
</dbReference>
<dbReference type="InterPro" id="IPR050194">
    <property type="entry name" value="Glycosyltransferase_grp1"/>
</dbReference>
<dbReference type="PANTHER" id="PTHR45947:SF3">
    <property type="entry name" value="SULFOQUINOVOSYL TRANSFERASE SQD2"/>
    <property type="match status" value="1"/>
</dbReference>
<keyword evidence="3" id="KW-0808">Transferase</keyword>
<dbReference type="GO" id="GO:0016757">
    <property type="term" value="F:glycosyltransferase activity"/>
    <property type="evidence" value="ECO:0007669"/>
    <property type="project" value="InterPro"/>
</dbReference>
<dbReference type="InterPro" id="IPR028098">
    <property type="entry name" value="Glyco_trans_4-like_N"/>
</dbReference>
<dbReference type="SUPFAM" id="SSF53756">
    <property type="entry name" value="UDP-Glycosyltransferase/glycogen phosphorylase"/>
    <property type="match status" value="1"/>
</dbReference>
<feature type="domain" description="Glycosyltransferase subfamily 4-like N-terminal" evidence="2">
    <location>
        <begin position="25"/>
        <end position="156"/>
    </location>
</feature>